<feature type="domain" description="Tyrosinase copper-binding" evidence="3">
    <location>
        <begin position="85"/>
        <end position="102"/>
    </location>
</feature>
<sequence length="467" mass="52499">MARHDSESRLAIAGNGHGDVGAREAEDLVDAFQTRPVRRDLLSMANSDPVLETLRDAVRRMKRLPQDDRRNWERLARIHRRFCVHDNWFFLPWHRAYLYFFEQICRRLTGVDDFALPYWNWARQARIPRWFWSTPLVHSRAATPGSQRMRSMAGGRVLDRLLNEPNFKNFAGYDIHAGDDPHTTHVRTGFLEGTPHNHIHNFVGRDMAGRARSPRDPVFWVHHAMIDACWFEWNFRRSHGNPDDDDWNSREMRGFVDGDGNPATMTVADSLLLPVTSYQYDDLQLGVALLGSREPLPTDAVEAKKIAQEGTDVELEVMAQFIEPVNAQARVGEPVRASMDIRGAPLGGLFGDDPDARCLLVVVVDAPHDPPDFAVRAFFRADATRETSLDDPTYIGSFALFSPGDHEGKGGGQLAFNLDASEALRAMVGLDTSDLPLSLVLTPIPGRTAAGQSLSVVRVELQFVSDR</sequence>
<evidence type="ECO:0000259" key="3">
    <source>
        <dbReference type="PROSITE" id="PS00497"/>
    </source>
</evidence>
<dbReference type="PANTHER" id="PTHR11474">
    <property type="entry name" value="TYROSINASE FAMILY MEMBER"/>
    <property type="match status" value="1"/>
</dbReference>
<evidence type="ECO:0000313" key="5">
    <source>
        <dbReference type="EMBL" id="MDC0670349.1"/>
    </source>
</evidence>
<dbReference type="InterPro" id="IPR050316">
    <property type="entry name" value="Tyrosinase/Hemocyanin"/>
</dbReference>
<dbReference type="SUPFAM" id="SSF48056">
    <property type="entry name" value="Di-copper centre-containing domain"/>
    <property type="match status" value="1"/>
</dbReference>
<gene>
    <name evidence="5" type="ORF">POL58_21520</name>
</gene>
<dbReference type="Pfam" id="PF00264">
    <property type="entry name" value="Tyrosinase"/>
    <property type="match status" value="2"/>
</dbReference>
<keyword evidence="6" id="KW-1185">Reference proteome</keyword>
<keyword evidence="2" id="KW-0186">Copper</keyword>
<accession>A0ABT5BA12</accession>
<evidence type="ECO:0000313" key="6">
    <source>
        <dbReference type="Proteomes" id="UP001217838"/>
    </source>
</evidence>
<name>A0ABT5BA12_9BACT</name>
<evidence type="ECO:0000256" key="2">
    <source>
        <dbReference type="ARBA" id="ARBA00023008"/>
    </source>
</evidence>
<dbReference type="Proteomes" id="UP001217838">
    <property type="component" value="Unassembled WGS sequence"/>
</dbReference>
<dbReference type="PANTHER" id="PTHR11474:SF76">
    <property type="entry name" value="SHKT DOMAIN-CONTAINING PROTEIN"/>
    <property type="match status" value="1"/>
</dbReference>
<dbReference type="PRINTS" id="PR00092">
    <property type="entry name" value="TYROSINASE"/>
</dbReference>
<dbReference type="InterPro" id="IPR002227">
    <property type="entry name" value="Tyrosinase_Cu-bd"/>
</dbReference>
<proteinExistence type="predicted"/>
<keyword evidence="1" id="KW-0479">Metal-binding</keyword>
<evidence type="ECO:0000256" key="1">
    <source>
        <dbReference type="ARBA" id="ARBA00022723"/>
    </source>
</evidence>
<protein>
    <submittedName>
        <fullName evidence="5">Tyrosinase family protein</fullName>
    </submittedName>
</protein>
<dbReference type="InterPro" id="IPR008922">
    <property type="entry name" value="Di-copper_centre_dom_sf"/>
</dbReference>
<reference evidence="5 6" key="1">
    <citation type="submission" date="2022-11" db="EMBL/GenBank/DDBJ databases">
        <title>Minimal conservation of predation-associated metabolite biosynthetic gene clusters underscores biosynthetic potential of Myxococcota including descriptions for ten novel species: Archangium lansinium sp. nov., Myxococcus landrumus sp. nov., Nannocystis bai.</title>
        <authorList>
            <person name="Ahearne A."/>
            <person name="Stevens C."/>
            <person name="Dowd S."/>
        </authorList>
    </citation>
    <scope>NUCLEOTIDE SEQUENCE [LARGE SCALE GENOMIC DNA]</scope>
    <source>
        <strain evidence="5 6">NCELM</strain>
    </source>
</reference>
<evidence type="ECO:0000259" key="4">
    <source>
        <dbReference type="PROSITE" id="PS00498"/>
    </source>
</evidence>
<dbReference type="PROSITE" id="PS00497">
    <property type="entry name" value="TYROSINASE_1"/>
    <property type="match status" value="1"/>
</dbReference>
<dbReference type="RefSeq" id="WP_272000175.1">
    <property type="nucleotide sequence ID" value="NZ_JAQNDN010000011.1"/>
</dbReference>
<comment type="caution">
    <text evidence="5">The sequence shown here is derived from an EMBL/GenBank/DDBJ whole genome shotgun (WGS) entry which is preliminary data.</text>
</comment>
<dbReference type="EMBL" id="JAQNDN010000011">
    <property type="protein sequence ID" value="MDC0670349.1"/>
    <property type="molecule type" value="Genomic_DNA"/>
</dbReference>
<organism evidence="5 6">
    <name type="scientific">Nannocystis radixulma</name>
    <dbReference type="NCBI Taxonomy" id="2995305"/>
    <lineage>
        <taxon>Bacteria</taxon>
        <taxon>Pseudomonadati</taxon>
        <taxon>Myxococcota</taxon>
        <taxon>Polyangia</taxon>
        <taxon>Nannocystales</taxon>
        <taxon>Nannocystaceae</taxon>
        <taxon>Nannocystis</taxon>
    </lineage>
</organism>
<dbReference type="PROSITE" id="PS00498">
    <property type="entry name" value="TYROSINASE_2"/>
    <property type="match status" value="1"/>
</dbReference>
<feature type="domain" description="Tyrosinase copper-binding" evidence="4">
    <location>
        <begin position="216"/>
        <end position="227"/>
    </location>
</feature>
<dbReference type="Gene3D" id="1.10.1280.10">
    <property type="entry name" value="Di-copper center containing domain from catechol oxidase"/>
    <property type="match status" value="1"/>
</dbReference>